<feature type="chain" id="PRO_5040198950" evidence="1">
    <location>
        <begin position="27"/>
        <end position="439"/>
    </location>
</feature>
<organism evidence="2 3">
    <name type="scientific">Seminavis robusta</name>
    <dbReference type="NCBI Taxonomy" id="568900"/>
    <lineage>
        <taxon>Eukaryota</taxon>
        <taxon>Sar</taxon>
        <taxon>Stramenopiles</taxon>
        <taxon>Ochrophyta</taxon>
        <taxon>Bacillariophyta</taxon>
        <taxon>Bacillariophyceae</taxon>
        <taxon>Bacillariophycidae</taxon>
        <taxon>Naviculales</taxon>
        <taxon>Naviculaceae</taxon>
        <taxon>Seminavis</taxon>
    </lineage>
</organism>
<accession>A0A9N8H5F6</accession>
<evidence type="ECO:0000313" key="3">
    <source>
        <dbReference type="Proteomes" id="UP001153069"/>
    </source>
</evidence>
<keyword evidence="2" id="KW-0482">Metalloprotease</keyword>
<dbReference type="Gene3D" id="3.40.390.10">
    <property type="entry name" value="Collagenase (Catalytic Domain)"/>
    <property type="match status" value="1"/>
</dbReference>
<keyword evidence="3" id="KW-1185">Reference proteome</keyword>
<dbReference type="OrthoDB" id="49539at2759"/>
<dbReference type="GO" id="GO:0008237">
    <property type="term" value="F:metallopeptidase activity"/>
    <property type="evidence" value="ECO:0007669"/>
    <property type="project" value="UniProtKB-KW"/>
</dbReference>
<dbReference type="Proteomes" id="UP001153069">
    <property type="component" value="Unassembled WGS sequence"/>
</dbReference>
<dbReference type="EMBL" id="CAICTM010000072">
    <property type="protein sequence ID" value="CAB9499990.1"/>
    <property type="molecule type" value="Genomic_DNA"/>
</dbReference>
<name>A0A9N8H5F6_9STRA</name>
<keyword evidence="2" id="KW-0378">Hydrolase</keyword>
<keyword evidence="2" id="KW-0645">Protease</keyword>
<dbReference type="Pfam" id="PF13583">
    <property type="entry name" value="Reprolysin_4"/>
    <property type="match status" value="1"/>
</dbReference>
<comment type="caution">
    <text evidence="2">The sequence shown here is derived from an EMBL/GenBank/DDBJ whole genome shotgun (WGS) entry which is preliminary data.</text>
</comment>
<gene>
    <name evidence="2" type="ORF">SEMRO_73_G040330.1</name>
</gene>
<evidence type="ECO:0000256" key="1">
    <source>
        <dbReference type="SAM" id="SignalP"/>
    </source>
</evidence>
<evidence type="ECO:0000313" key="2">
    <source>
        <dbReference type="EMBL" id="CAB9499990.1"/>
    </source>
</evidence>
<reference evidence="2" key="1">
    <citation type="submission" date="2020-06" db="EMBL/GenBank/DDBJ databases">
        <authorList>
            <consortium name="Plant Systems Biology data submission"/>
        </authorList>
    </citation>
    <scope>NUCLEOTIDE SEQUENCE</scope>
    <source>
        <strain evidence="2">D6</strain>
    </source>
</reference>
<protein>
    <submittedName>
        <fullName evidence="2">Metalloprotease, specifically cleaves on the N-terminal side of aspartyl, glutamyl and cysteic acid residues By similarity</fullName>
    </submittedName>
</protein>
<dbReference type="AlphaFoldDB" id="A0A9N8H5F6"/>
<dbReference type="SUPFAM" id="SSF55486">
    <property type="entry name" value="Metalloproteases ('zincins'), catalytic domain"/>
    <property type="match status" value="1"/>
</dbReference>
<proteinExistence type="predicted"/>
<feature type="signal peptide" evidence="1">
    <location>
        <begin position="1"/>
        <end position="26"/>
    </location>
</feature>
<keyword evidence="1" id="KW-0732">Signal</keyword>
<dbReference type="InterPro" id="IPR024079">
    <property type="entry name" value="MetalloPept_cat_dom_sf"/>
</dbReference>
<sequence>MTNHRGCSVVAVLVALLSRHVVIVRAQDIIPRTDVVIDDTETRDDVVYVDTSPLGTDFYEYETLNIQLLDEGPVWTLRNTFKTGAYFDGETKDHMISISLMRYTSENTGQSVVTGVVHDRKESLFYEIRPDHKGRETVLMTLEDDMPPLGDPIQPSFLERITTFGDSTSIASTWNYRINNFLGIQRQDPGPTIIDVMIIWTESTECYKSGLSTGCSRSSTTQTNMEAAVDLMIQETNTALTNSDTGAQIRLVHRQVDSSGYRESRMTTTLRQVSDVDGVMDYIHSLRNQYRADLVQFIVDNRVDADGLGGVAWLPQCNGLGCWNSALGFSCICAQCMMNYISAHEFGHNLNCLHDRGTANACSTCDTSNYGYRSPNGNFRSIMAYRCRTGECDNNPGGSCPRIGFYSGNFQYNGESVGGDTNNCAGEITNMMFHIHNYR</sequence>